<feature type="region of interest" description="Disordered" evidence="1">
    <location>
        <begin position="266"/>
        <end position="292"/>
    </location>
</feature>
<feature type="region of interest" description="Disordered" evidence="1">
    <location>
        <begin position="1226"/>
        <end position="1305"/>
    </location>
</feature>
<sequence>MNNNTIITDTSNSNSSNNGINNFTMETSMNQQGSTTMVGIVDNSFYSKPSPSSSTTTTRESTSANNIHPSSFIHHQQQQGFAQQHNSQNNNSRMESISSSNAFSTYNQQSSHHNVLPSLPSLSQMTTSSPNQIYPQNTNNSNLGNSAVYPNNNPYLLGNSMANNNTMMSPSMVSNDSNNREHLPPPPPSDFSYSSKQQPMFNQNPPTNNGNIQMMHSQMNQQHVRLSNMPQNYNQQQRAQNEDNLPSLQQFGLLFSQSLNIYPSSSNAQFQQNSKPPTTEKPIHQVYNDNRQPKVAMSLNTNKAKPLSVAPQNNQQVHTSSILNQLHQSQDQNNSMKNRSSKLISPQSYMGPYPNNPPTSFVNQPKYSNQRPVVLPQEESRNISPTEKSSMIVLPSNMVVCEGLLKLISHRIMETMLAFDEKTMKNEETKLRLQDEWNKLVNEYFINGRRLEGMTQVLHTLFGMLTSEPDIEIIKEGISPNFNKKGDHMLSIKFRANLRIVRLKICIFFLLFKLSVGTCFQPENGMEEFLETNSLVVDEKLFSAMTWEQFILEMDAIESKLRFKIDMITHEDNENSMEDAYPYQLNVKNNTMNSLVLESVSEEKLQASFNQLLIDRSNIERFKQSSSRSNTFRLRLSIQMSNYLTITKFSNNVLSIDNNYGLIESRSISTMFPLHIERAERKNKVVVLEFNRDFFVTPTRDKSDIDFIVELTKGDERKRVSIKNIYIDKIIVEYISGAQYVTVTRGQDVLCENLEIVTVRIHNNLKKLTIGTPKSIESDSPFSSNSTTPSPLCEESPSRSTKRALSNEDESSNAASSTTSPTGPKRVKSNHSQNMGLANIQQYVKGLRDKCGFSLLHIAAMNGFDLAIEFFNETISMPIDMTDNYQYSPYHWSCFSGRVSTSKLLISKGASTTRRNVHSATGIQIAEAKKHKTLITELEQELAQHACSVLSDLYSNLSESDIPFTSQNRSSGFDHLPHNLKIPQHKATKSFPNSSPRQQGSSSGESNSPRPKLIPAKKKKDKSSPTSSPFGSSKKSVKSNEASPVITSSPTVVANSLSQKMELFIKPSRKKRTYISFFPKELCSSPYKYDILLRIPLNFTNQFNESHFTFHLMIQGSDRQWMAVPEQAVEIVKYLRTMFPLNFREIEWRLMYKVCSFHYGRKPFKLRVIYNTNLNPESAVPVPENFATNSEGKATLSDNSIVYESEEFYIVARKKKENDYFHNDLSNGDDISSVTDQSPLTLDQSLNGDGLSPTSPDSPDCGPNSVFPRSSSPPQPYSYIPPNDNFSQFPSSLVGQNSGNQMPLPPQNLINPMSHNMIPQTILSHQQTPQPPRPVTQSFNKQ</sequence>
<feature type="compositionally biased region" description="Polar residues" evidence="1">
    <location>
        <begin position="191"/>
        <end position="211"/>
    </location>
</feature>
<feature type="region of interest" description="Disordered" evidence="1">
    <location>
        <begin position="776"/>
        <end position="834"/>
    </location>
</feature>
<reference evidence="2 3" key="1">
    <citation type="journal article" date="2010" name="Cell">
        <title>The genome of Naegleria gruberi illuminates early eukaryotic versatility.</title>
        <authorList>
            <person name="Fritz-Laylin L.K."/>
            <person name="Prochnik S.E."/>
            <person name="Ginger M.L."/>
            <person name="Dacks J.B."/>
            <person name="Carpenter M.L."/>
            <person name="Field M.C."/>
            <person name="Kuo A."/>
            <person name="Paredez A."/>
            <person name="Chapman J."/>
            <person name="Pham J."/>
            <person name="Shu S."/>
            <person name="Neupane R."/>
            <person name="Cipriano M."/>
            <person name="Mancuso J."/>
            <person name="Tu H."/>
            <person name="Salamov A."/>
            <person name="Lindquist E."/>
            <person name="Shapiro H."/>
            <person name="Lucas S."/>
            <person name="Grigoriev I.V."/>
            <person name="Cande W.Z."/>
            <person name="Fulton C."/>
            <person name="Rokhsar D.S."/>
            <person name="Dawson S.C."/>
        </authorList>
    </citation>
    <scope>NUCLEOTIDE SEQUENCE [LARGE SCALE GENOMIC DNA]</scope>
    <source>
        <strain evidence="2 3">NEG-M</strain>
    </source>
</reference>
<dbReference type="GeneID" id="8852111"/>
<dbReference type="Gene3D" id="1.25.40.20">
    <property type="entry name" value="Ankyrin repeat-containing domain"/>
    <property type="match status" value="1"/>
</dbReference>
<feature type="compositionally biased region" description="Low complexity" evidence="1">
    <location>
        <begin position="1"/>
        <end position="22"/>
    </location>
</feature>
<feature type="compositionally biased region" description="Low complexity" evidence="1">
    <location>
        <begin position="44"/>
        <end position="63"/>
    </location>
</feature>
<feature type="compositionally biased region" description="Polar residues" evidence="1">
    <location>
        <begin position="1226"/>
        <end position="1257"/>
    </location>
</feature>
<dbReference type="OMA" id="MELFIKP"/>
<evidence type="ECO:0000313" key="3">
    <source>
        <dbReference type="Proteomes" id="UP000006671"/>
    </source>
</evidence>
<name>D2VJK7_NAEGR</name>
<gene>
    <name evidence="2" type="ORF">NAEGRDRAFT_69074</name>
</gene>
<feature type="compositionally biased region" description="Low complexity" evidence="1">
    <location>
        <begin position="778"/>
        <end position="791"/>
    </location>
</feature>
<feature type="region of interest" description="Disordered" evidence="1">
    <location>
        <begin position="984"/>
        <end position="1045"/>
    </location>
</feature>
<keyword evidence="3" id="KW-1185">Reference proteome</keyword>
<feature type="region of interest" description="Disordered" evidence="1">
    <location>
        <begin position="1"/>
        <end position="26"/>
    </location>
</feature>
<feature type="compositionally biased region" description="Polar residues" evidence="1">
    <location>
        <begin position="1284"/>
        <end position="1301"/>
    </location>
</feature>
<dbReference type="InterPro" id="IPR036770">
    <property type="entry name" value="Ankyrin_rpt-contain_sf"/>
</dbReference>
<feature type="compositionally biased region" description="Polar residues" evidence="1">
    <location>
        <begin position="120"/>
        <end position="147"/>
    </location>
</feature>
<evidence type="ECO:0000256" key="1">
    <source>
        <dbReference type="SAM" id="MobiDB-lite"/>
    </source>
</evidence>
<feature type="compositionally biased region" description="Polar residues" evidence="1">
    <location>
        <begin position="990"/>
        <end position="1008"/>
    </location>
</feature>
<feature type="compositionally biased region" description="Low complexity" evidence="1">
    <location>
        <begin position="74"/>
        <end position="88"/>
    </location>
</feature>
<feature type="compositionally biased region" description="Low complexity" evidence="1">
    <location>
        <begin position="1024"/>
        <end position="1034"/>
    </location>
</feature>
<protein>
    <submittedName>
        <fullName evidence="2">Predicted protein</fullName>
    </submittedName>
</protein>
<feature type="compositionally biased region" description="Polar residues" evidence="1">
    <location>
        <begin position="160"/>
        <end position="177"/>
    </location>
</feature>
<feature type="compositionally biased region" description="Polar residues" evidence="1">
    <location>
        <begin position="328"/>
        <end position="348"/>
    </location>
</feature>
<dbReference type="STRING" id="5762.D2VJK7"/>
<dbReference type="SUPFAM" id="SSF48403">
    <property type="entry name" value="Ankyrin repeat"/>
    <property type="match status" value="1"/>
</dbReference>
<feature type="compositionally biased region" description="Polar residues" evidence="1">
    <location>
        <begin position="89"/>
        <end position="113"/>
    </location>
</feature>
<evidence type="ECO:0000313" key="2">
    <source>
        <dbReference type="EMBL" id="EFC42964.1"/>
    </source>
</evidence>
<dbReference type="RefSeq" id="XP_002675708.1">
    <property type="nucleotide sequence ID" value="XM_002675662.1"/>
</dbReference>
<feature type="region of interest" description="Disordered" evidence="1">
    <location>
        <begin position="42"/>
        <end position="147"/>
    </location>
</feature>
<feature type="region of interest" description="Disordered" evidence="1">
    <location>
        <begin position="160"/>
        <end position="211"/>
    </location>
</feature>
<dbReference type="OrthoDB" id="2384350at2759"/>
<organism evidence="3">
    <name type="scientific">Naegleria gruberi</name>
    <name type="common">Amoeba</name>
    <dbReference type="NCBI Taxonomy" id="5762"/>
    <lineage>
        <taxon>Eukaryota</taxon>
        <taxon>Discoba</taxon>
        <taxon>Heterolobosea</taxon>
        <taxon>Tetramitia</taxon>
        <taxon>Eutetramitia</taxon>
        <taxon>Vahlkampfiidae</taxon>
        <taxon>Naegleria</taxon>
    </lineage>
</organism>
<dbReference type="InParanoid" id="D2VJK7"/>
<dbReference type="Proteomes" id="UP000006671">
    <property type="component" value="Unassembled WGS sequence"/>
</dbReference>
<dbReference type="EMBL" id="GG738876">
    <property type="protein sequence ID" value="EFC42964.1"/>
    <property type="molecule type" value="Genomic_DNA"/>
</dbReference>
<dbReference type="KEGG" id="ngr:NAEGRDRAFT_69074"/>
<feature type="region of interest" description="Disordered" evidence="1">
    <location>
        <begin position="328"/>
        <end position="364"/>
    </location>
</feature>
<feature type="compositionally biased region" description="Polar residues" evidence="1">
    <location>
        <begin position="266"/>
        <end position="277"/>
    </location>
</feature>
<proteinExistence type="predicted"/>
<accession>D2VJK7</accession>
<dbReference type="VEuPathDB" id="AmoebaDB:NAEGRDRAFT_69074"/>